<dbReference type="EC" id="2.4.1.21" evidence="5 11"/>
<feature type="binding site" evidence="11">
    <location>
        <position position="15"/>
    </location>
    <ligand>
        <name>ADP-alpha-D-glucose</name>
        <dbReference type="ChEBI" id="CHEBI:57498"/>
    </ligand>
</feature>
<evidence type="ECO:0000313" key="15">
    <source>
        <dbReference type="Proteomes" id="UP000219669"/>
    </source>
</evidence>
<name>A0A286E9B8_9NEIS</name>
<dbReference type="InterPro" id="IPR013534">
    <property type="entry name" value="Starch_synth_cat_dom"/>
</dbReference>
<comment type="function">
    <text evidence="2 11">Synthesizes alpha-1,4-glucan chains using ADP-glucose.</text>
</comment>
<dbReference type="GO" id="GO:0009011">
    <property type="term" value="F:alpha-1,4-glucan glucosyltransferase (ADP-glucose donor) activity"/>
    <property type="evidence" value="ECO:0007669"/>
    <property type="project" value="UniProtKB-UniRule"/>
</dbReference>
<evidence type="ECO:0000256" key="11">
    <source>
        <dbReference type="HAMAP-Rule" id="MF_00484"/>
    </source>
</evidence>
<dbReference type="AlphaFoldDB" id="A0A286E9B8"/>
<evidence type="ECO:0000256" key="5">
    <source>
        <dbReference type="ARBA" id="ARBA00012588"/>
    </source>
</evidence>
<dbReference type="CDD" id="cd03791">
    <property type="entry name" value="GT5_Glycogen_synthase_DULL1-like"/>
    <property type="match status" value="1"/>
</dbReference>
<dbReference type="RefSeq" id="WP_097113996.1">
    <property type="nucleotide sequence ID" value="NZ_CP083931.1"/>
</dbReference>
<comment type="catalytic activity">
    <reaction evidence="1 11">
        <text>[(1-&gt;4)-alpha-D-glucosyl](n) + ADP-alpha-D-glucose = [(1-&gt;4)-alpha-D-glucosyl](n+1) + ADP + H(+)</text>
        <dbReference type="Rhea" id="RHEA:18189"/>
        <dbReference type="Rhea" id="RHEA-COMP:9584"/>
        <dbReference type="Rhea" id="RHEA-COMP:9587"/>
        <dbReference type="ChEBI" id="CHEBI:15378"/>
        <dbReference type="ChEBI" id="CHEBI:15444"/>
        <dbReference type="ChEBI" id="CHEBI:57498"/>
        <dbReference type="ChEBI" id="CHEBI:456216"/>
        <dbReference type="EC" id="2.4.1.21"/>
    </reaction>
</comment>
<dbReference type="Gene3D" id="3.40.50.2000">
    <property type="entry name" value="Glycogen Phosphorylase B"/>
    <property type="match status" value="2"/>
</dbReference>
<dbReference type="GO" id="GO:0005978">
    <property type="term" value="P:glycogen biosynthetic process"/>
    <property type="evidence" value="ECO:0007669"/>
    <property type="project" value="UniProtKB-UniRule"/>
</dbReference>
<dbReference type="InterPro" id="IPR011835">
    <property type="entry name" value="GS/SS"/>
</dbReference>
<keyword evidence="9 11" id="KW-0320">Glycogen biosynthesis</keyword>
<sequence>MKILHATSELYPLIKTGGLADVLGALPLAQQQNGDDVRVVLPYYHDVRQKLPFTAEVARRDTFGGYVVIRYAEFQGIGLYLIDAPHLYDRHGNPYHNEFYQDYADNVIRFGILGWAAAAIATGIDPLWGKADVLHAHDWQAGLAPAYLTAWHRRDVKSVFTIHNIAYQGCFYPHHWRDLWLPEWVLQAEGAEFYGQLSFLKSGLYYADHITTVSPSYAHEITGDLGSYGMGGLLRHRQMQGKLSGILNGVDAQIWNPISDPNIPQNYDLQQFHLKSNNKLALQKHFGLNENAANLLTVMVSRLTEQKGADLLWASLHRLLPENPHLQFALLGSGSPELERAFNDLAQQYPQQVGVHIGYDEKLAHRLVGGGDVIAVPSRFEPCGLTQLYGLKYGTLPLVRKTGGLADTVAHGETGFVFEHANVDDLSACFQAALNTWQNKALWSKYCANAMQQDYGWQRAAQAYRAIYA</sequence>
<dbReference type="PANTHER" id="PTHR45825">
    <property type="entry name" value="GRANULE-BOUND STARCH SYNTHASE 1, CHLOROPLASTIC/AMYLOPLASTIC"/>
    <property type="match status" value="1"/>
</dbReference>
<evidence type="ECO:0000256" key="10">
    <source>
        <dbReference type="ARBA" id="ARBA00031722"/>
    </source>
</evidence>
<evidence type="ECO:0000256" key="2">
    <source>
        <dbReference type="ARBA" id="ARBA00002764"/>
    </source>
</evidence>
<dbReference type="HAMAP" id="MF_00484">
    <property type="entry name" value="Glycogen_synth"/>
    <property type="match status" value="1"/>
</dbReference>
<evidence type="ECO:0000256" key="1">
    <source>
        <dbReference type="ARBA" id="ARBA00001478"/>
    </source>
</evidence>
<dbReference type="GO" id="GO:0005829">
    <property type="term" value="C:cytosol"/>
    <property type="evidence" value="ECO:0007669"/>
    <property type="project" value="TreeGrafter"/>
</dbReference>
<evidence type="ECO:0000259" key="13">
    <source>
        <dbReference type="Pfam" id="PF08323"/>
    </source>
</evidence>
<keyword evidence="15" id="KW-1185">Reference proteome</keyword>
<evidence type="ECO:0000313" key="14">
    <source>
        <dbReference type="EMBL" id="SOD67508.1"/>
    </source>
</evidence>
<dbReference type="Proteomes" id="UP000219669">
    <property type="component" value="Unassembled WGS sequence"/>
</dbReference>
<keyword evidence="8 11" id="KW-0808">Transferase</keyword>
<reference evidence="14 15" key="1">
    <citation type="submission" date="2017-09" db="EMBL/GenBank/DDBJ databases">
        <authorList>
            <person name="Ehlers B."/>
            <person name="Leendertz F.H."/>
        </authorList>
    </citation>
    <scope>NUCLEOTIDE SEQUENCE [LARGE SCALE GENOMIC DNA]</scope>
    <source>
        <strain evidence="14 15">DSM 16848</strain>
    </source>
</reference>
<dbReference type="NCBIfam" id="NF001899">
    <property type="entry name" value="PRK00654.1-2"/>
    <property type="match status" value="1"/>
</dbReference>
<evidence type="ECO:0000256" key="7">
    <source>
        <dbReference type="ARBA" id="ARBA00022676"/>
    </source>
</evidence>
<dbReference type="Pfam" id="PF08323">
    <property type="entry name" value="Glyco_transf_5"/>
    <property type="match status" value="1"/>
</dbReference>
<dbReference type="NCBIfam" id="TIGR02095">
    <property type="entry name" value="glgA"/>
    <property type="match status" value="1"/>
</dbReference>
<gene>
    <name evidence="11" type="primary">glgA</name>
    <name evidence="14" type="ORF">SAMN02746062_00929</name>
</gene>
<dbReference type="UniPathway" id="UPA00164"/>
<keyword evidence="7 11" id="KW-0328">Glycosyltransferase</keyword>
<dbReference type="EMBL" id="OCNF01000006">
    <property type="protein sequence ID" value="SOD67508.1"/>
    <property type="molecule type" value="Genomic_DNA"/>
</dbReference>
<accession>A0A286E9B8</accession>
<dbReference type="FunFam" id="3.40.50.2000:FF:000011">
    <property type="entry name" value="Glycogen synthase"/>
    <property type="match status" value="1"/>
</dbReference>
<dbReference type="PANTHER" id="PTHR45825:SF11">
    <property type="entry name" value="ALPHA AMYLASE DOMAIN-CONTAINING PROTEIN"/>
    <property type="match status" value="1"/>
</dbReference>
<proteinExistence type="inferred from homology"/>
<evidence type="ECO:0000256" key="6">
    <source>
        <dbReference type="ARBA" id="ARBA00019935"/>
    </source>
</evidence>
<dbReference type="GO" id="GO:0004373">
    <property type="term" value="F:alpha-1,4-glucan glucosyltransferase (UDP-glucose donor) activity"/>
    <property type="evidence" value="ECO:0007669"/>
    <property type="project" value="InterPro"/>
</dbReference>
<dbReference type="InterPro" id="IPR001296">
    <property type="entry name" value="Glyco_trans_1"/>
</dbReference>
<feature type="domain" description="Glycosyl transferase family 1" evidence="12">
    <location>
        <begin position="286"/>
        <end position="444"/>
    </location>
</feature>
<comment type="similarity">
    <text evidence="4 11">Belongs to the glycosyltransferase 1 family. Bacterial/plant glycogen synthase subfamily.</text>
</comment>
<comment type="pathway">
    <text evidence="3 11">Glycan biosynthesis; glycogen biosynthesis.</text>
</comment>
<feature type="domain" description="Starch synthase catalytic" evidence="13">
    <location>
        <begin position="2"/>
        <end position="236"/>
    </location>
</feature>
<protein>
    <recommendedName>
        <fullName evidence="6 11">Glycogen synthase</fullName>
        <ecNumber evidence="5 11">2.4.1.21</ecNumber>
    </recommendedName>
    <alternativeName>
        <fullName evidence="10 11">Starch [bacterial glycogen] synthase</fullName>
    </alternativeName>
</protein>
<dbReference type="Pfam" id="PF00534">
    <property type="entry name" value="Glycos_transf_1"/>
    <property type="match status" value="1"/>
</dbReference>
<evidence type="ECO:0000256" key="8">
    <source>
        <dbReference type="ARBA" id="ARBA00022679"/>
    </source>
</evidence>
<evidence type="ECO:0000256" key="9">
    <source>
        <dbReference type="ARBA" id="ARBA00023056"/>
    </source>
</evidence>
<dbReference type="SUPFAM" id="SSF53756">
    <property type="entry name" value="UDP-Glycosyltransferase/glycogen phosphorylase"/>
    <property type="match status" value="1"/>
</dbReference>
<evidence type="ECO:0000256" key="3">
    <source>
        <dbReference type="ARBA" id="ARBA00004964"/>
    </source>
</evidence>
<organism evidence="14 15">
    <name type="scientific">Alysiella filiformis DSM 16848</name>
    <dbReference type="NCBI Taxonomy" id="1120981"/>
    <lineage>
        <taxon>Bacteria</taxon>
        <taxon>Pseudomonadati</taxon>
        <taxon>Pseudomonadota</taxon>
        <taxon>Betaproteobacteria</taxon>
        <taxon>Neisseriales</taxon>
        <taxon>Neisseriaceae</taxon>
        <taxon>Alysiella</taxon>
    </lineage>
</organism>
<dbReference type="OrthoDB" id="9808590at2"/>
<evidence type="ECO:0000259" key="12">
    <source>
        <dbReference type="Pfam" id="PF00534"/>
    </source>
</evidence>
<evidence type="ECO:0000256" key="4">
    <source>
        <dbReference type="ARBA" id="ARBA00010281"/>
    </source>
</evidence>